<dbReference type="AlphaFoldDB" id="A0A7Y6I3A0"/>
<feature type="transmembrane region" description="Helical" evidence="1">
    <location>
        <begin position="115"/>
        <end position="136"/>
    </location>
</feature>
<dbReference type="RefSeq" id="WP_175587430.1">
    <property type="nucleotide sequence ID" value="NZ_JABWGN010000001.1"/>
</dbReference>
<feature type="transmembrane region" description="Helical" evidence="1">
    <location>
        <begin position="250"/>
        <end position="269"/>
    </location>
</feature>
<evidence type="ECO:0000313" key="2">
    <source>
        <dbReference type="EMBL" id="NUW29935.1"/>
    </source>
</evidence>
<feature type="transmembrane region" description="Helical" evidence="1">
    <location>
        <begin position="91"/>
        <end position="109"/>
    </location>
</feature>
<feature type="transmembrane region" description="Helical" evidence="1">
    <location>
        <begin position="165"/>
        <end position="194"/>
    </location>
</feature>
<sequence length="492" mass="51133">MARLPHLLAAAAGLAAISVFGYVAVSRLGYPYALEWLEGNSLVEVERLLAGRPLYSAPTVDYVPDAYPPLYFAASAIPAGLLGLSYLPLRLLSLVAALGCFVVLARLVQRETGDPAAGVAAAGLYAATYFAAASWFDVARVDSLFLLLSLAGLHVARWMRRPGQALAAGLLLSAAFLTKQGALAEAAVIGVTLLCGPRRRLGGVLAATFAAVVGLTTLVWGLSSHGWYVFYVFQVLARHPLERAALAGFWTWYLLPTLGIALVAALLAVRRIPPILALGCLALAAEGYAGLLHSGGAVNNLLPVYAAVALLAGIGMGGATPSPRTVVAGVLVLAQFAVLAVGASAAGRTIPGPADRRVGDRLRAWLVGFDGPVAIFADPGLSVLAGLPPVAHRAAAADVLRGSDPAAREALERSIGRAVTERRFAAIVVARPADLRGFPADLTRYYRRCPEKLLADVPDGVFRPVGGGPPAPSTLWLPMGRGSCAEAARRLG</sequence>
<dbReference type="EMBL" id="JABWGN010000001">
    <property type="protein sequence ID" value="NUW29935.1"/>
    <property type="molecule type" value="Genomic_DNA"/>
</dbReference>
<evidence type="ECO:0008006" key="4">
    <source>
        <dbReference type="Google" id="ProtNLM"/>
    </source>
</evidence>
<keyword evidence="3" id="KW-1185">Reference proteome</keyword>
<feature type="transmembrane region" description="Helical" evidence="1">
    <location>
        <begin position="326"/>
        <end position="347"/>
    </location>
</feature>
<keyword evidence="1" id="KW-0812">Transmembrane</keyword>
<organism evidence="2 3">
    <name type="scientific">Nonomuraea montanisoli</name>
    <dbReference type="NCBI Taxonomy" id="2741721"/>
    <lineage>
        <taxon>Bacteria</taxon>
        <taxon>Bacillati</taxon>
        <taxon>Actinomycetota</taxon>
        <taxon>Actinomycetes</taxon>
        <taxon>Streptosporangiales</taxon>
        <taxon>Streptosporangiaceae</taxon>
        <taxon>Nonomuraea</taxon>
    </lineage>
</organism>
<keyword evidence="1" id="KW-1133">Transmembrane helix</keyword>
<dbReference type="Proteomes" id="UP000586042">
    <property type="component" value="Unassembled WGS sequence"/>
</dbReference>
<reference evidence="2 3" key="1">
    <citation type="submission" date="2020-06" db="EMBL/GenBank/DDBJ databases">
        <title>Nonomuraea sp. SMC257, a novel actinomycete isolated from soil.</title>
        <authorList>
            <person name="Chanama M."/>
        </authorList>
    </citation>
    <scope>NUCLEOTIDE SEQUENCE [LARGE SCALE GENOMIC DNA]</scope>
    <source>
        <strain evidence="2 3">SMC257</strain>
    </source>
</reference>
<proteinExistence type="predicted"/>
<name>A0A7Y6I3A0_9ACTN</name>
<gene>
    <name evidence="2" type="ORF">HTZ77_00590</name>
</gene>
<feature type="transmembrane region" description="Helical" evidence="1">
    <location>
        <begin position="276"/>
        <end position="295"/>
    </location>
</feature>
<protein>
    <recommendedName>
        <fullName evidence="4">Glycosyltransferase RgtA/B/C/D-like domain-containing protein</fullName>
    </recommendedName>
</protein>
<evidence type="ECO:0000256" key="1">
    <source>
        <dbReference type="SAM" id="Phobius"/>
    </source>
</evidence>
<accession>A0A7Y6I3A0</accession>
<comment type="caution">
    <text evidence="2">The sequence shown here is derived from an EMBL/GenBank/DDBJ whole genome shotgun (WGS) entry which is preliminary data.</text>
</comment>
<evidence type="ECO:0000313" key="3">
    <source>
        <dbReference type="Proteomes" id="UP000586042"/>
    </source>
</evidence>
<keyword evidence="1" id="KW-0472">Membrane</keyword>
<feature type="transmembrane region" description="Helical" evidence="1">
    <location>
        <begin position="201"/>
        <end position="230"/>
    </location>
</feature>
<feature type="transmembrane region" description="Helical" evidence="1">
    <location>
        <begin position="301"/>
        <end position="319"/>
    </location>
</feature>